<accession>A0ABQ9EKM6</accession>
<dbReference type="SUPFAM" id="SSF56112">
    <property type="entry name" value="Protein kinase-like (PK-like)"/>
    <property type="match status" value="1"/>
</dbReference>
<dbReference type="EMBL" id="JARBDR010000903">
    <property type="protein sequence ID" value="KAJ8304487.1"/>
    <property type="molecule type" value="Genomic_DNA"/>
</dbReference>
<comment type="caution">
    <text evidence="1">The sequence shown here is derived from an EMBL/GenBank/DDBJ whole genome shotgun (WGS) entry which is preliminary data.</text>
</comment>
<evidence type="ECO:0008006" key="3">
    <source>
        <dbReference type="Google" id="ProtNLM"/>
    </source>
</evidence>
<evidence type="ECO:0000313" key="1">
    <source>
        <dbReference type="EMBL" id="KAJ8304487.1"/>
    </source>
</evidence>
<evidence type="ECO:0000313" key="2">
    <source>
        <dbReference type="Proteomes" id="UP001217089"/>
    </source>
</evidence>
<protein>
    <recommendedName>
        <fullName evidence="3">Protein kinase domain-containing protein</fullName>
    </recommendedName>
</protein>
<proteinExistence type="predicted"/>
<dbReference type="Gene3D" id="1.10.510.10">
    <property type="entry name" value="Transferase(Phosphotransferase) domain 1"/>
    <property type="match status" value="1"/>
</dbReference>
<feature type="non-terminal residue" evidence="1">
    <location>
        <position position="74"/>
    </location>
</feature>
<gene>
    <name evidence="1" type="ORF">KUTeg_018070</name>
</gene>
<organism evidence="1 2">
    <name type="scientific">Tegillarca granosa</name>
    <name type="common">Malaysian cockle</name>
    <name type="synonym">Anadara granosa</name>
    <dbReference type="NCBI Taxonomy" id="220873"/>
    <lineage>
        <taxon>Eukaryota</taxon>
        <taxon>Metazoa</taxon>
        <taxon>Spiralia</taxon>
        <taxon>Lophotrochozoa</taxon>
        <taxon>Mollusca</taxon>
        <taxon>Bivalvia</taxon>
        <taxon>Autobranchia</taxon>
        <taxon>Pteriomorphia</taxon>
        <taxon>Arcoida</taxon>
        <taxon>Arcoidea</taxon>
        <taxon>Arcidae</taxon>
        <taxon>Tegillarca</taxon>
    </lineage>
</organism>
<dbReference type="InterPro" id="IPR011009">
    <property type="entry name" value="Kinase-like_dom_sf"/>
</dbReference>
<dbReference type="Proteomes" id="UP001217089">
    <property type="component" value="Unassembled WGS sequence"/>
</dbReference>
<keyword evidence="2" id="KW-1185">Reference proteome</keyword>
<name>A0ABQ9EKM6_TEGGR</name>
<reference evidence="1 2" key="1">
    <citation type="submission" date="2022-12" db="EMBL/GenBank/DDBJ databases">
        <title>Chromosome-level genome of Tegillarca granosa.</title>
        <authorList>
            <person name="Kim J."/>
        </authorList>
    </citation>
    <scope>NUCLEOTIDE SEQUENCE [LARGE SCALE GENOMIC DNA]</scope>
    <source>
        <strain evidence="1">Teg-2019</strain>
        <tissue evidence="1">Adductor muscle</tissue>
    </source>
</reference>
<sequence>MQLRTKVQCLSQIANGMGYLHAKGVVLKHLKGYATLPRGKICYMAPEILSVLKVVPPNIVIDSSYDRESDVYAF</sequence>